<feature type="compositionally biased region" description="Basic and acidic residues" evidence="1">
    <location>
        <begin position="126"/>
        <end position="141"/>
    </location>
</feature>
<evidence type="ECO:0000313" key="3">
    <source>
        <dbReference type="Proteomes" id="UP000799423"/>
    </source>
</evidence>
<accession>A0A6A7BG05</accession>
<proteinExistence type="predicted"/>
<dbReference type="Proteomes" id="UP000799423">
    <property type="component" value="Unassembled WGS sequence"/>
</dbReference>
<evidence type="ECO:0000313" key="2">
    <source>
        <dbReference type="EMBL" id="KAF2854371.1"/>
    </source>
</evidence>
<sequence length="307" mass="35524">MTNAGLYISLPMSSITWHTDDRFFAFLACRTKRHYGLVAVCLQQRSWARFASFFRVASNRRSPFHFEQPTGRLFRTPSVEIQNYWVSRRARDDEISVIAWKEGLKGVHFDVLVKGAKPYDQVPNSDRSEVSTKQRNPDDKLNFSIRHRTPNAIRAHKAFHESKLPMQHRITGFFEPSRFQHEPITFTDSSLSFTLAFTQVEQSIWLYMTDTESMHPISTSVESRPEDRSIIASFSRGLRSSVAYSGTNEVRTDRYYLKHSEHSRTSTSAVTLMSKLRWIPTAEEHFAFAFSLYTMNIGPYPAHRIPG</sequence>
<reference evidence="2" key="1">
    <citation type="submission" date="2020-01" db="EMBL/GenBank/DDBJ databases">
        <authorList>
            <consortium name="DOE Joint Genome Institute"/>
            <person name="Haridas S."/>
            <person name="Albert R."/>
            <person name="Binder M."/>
            <person name="Bloem J."/>
            <person name="Labutti K."/>
            <person name="Salamov A."/>
            <person name="Andreopoulos B."/>
            <person name="Baker S.E."/>
            <person name="Barry K."/>
            <person name="Bills G."/>
            <person name="Bluhm B.H."/>
            <person name="Cannon C."/>
            <person name="Castanera R."/>
            <person name="Culley D.E."/>
            <person name="Daum C."/>
            <person name="Ezra D."/>
            <person name="Gonzalez J.B."/>
            <person name="Henrissat B."/>
            <person name="Kuo A."/>
            <person name="Liang C."/>
            <person name="Lipzen A."/>
            <person name="Lutzoni F."/>
            <person name="Magnuson J."/>
            <person name="Mondo S."/>
            <person name="Nolan M."/>
            <person name="Ohm R."/>
            <person name="Pangilinan J."/>
            <person name="Park H.-J."/>
            <person name="Ramirez L."/>
            <person name="Alfaro M."/>
            <person name="Sun H."/>
            <person name="Tritt A."/>
            <person name="Yoshinaga Y."/>
            <person name="Zwiers L.-H."/>
            <person name="Turgeon B.G."/>
            <person name="Goodwin S.B."/>
            <person name="Spatafora J.W."/>
            <person name="Crous P.W."/>
            <person name="Grigoriev I.V."/>
        </authorList>
    </citation>
    <scope>NUCLEOTIDE SEQUENCE</scope>
    <source>
        <strain evidence="2">IPT5</strain>
    </source>
</reference>
<gene>
    <name evidence="2" type="ORF">T440DRAFT_273960</name>
</gene>
<evidence type="ECO:0000256" key="1">
    <source>
        <dbReference type="SAM" id="MobiDB-lite"/>
    </source>
</evidence>
<name>A0A6A7BG05_9PLEO</name>
<dbReference type="AlphaFoldDB" id="A0A6A7BG05"/>
<keyword evidence="3" id="KW-1185">Reference proteome</keyword>
<organism evidence="2 3">
    <name type="scientific">Plenodomus tracheiphilus IPT5</name>
    <dbReference type="NCBI Taxonomy" id="1408161"/>
    <lineage>
        <taxon>Eukaryota</taxon>
        <taxon>Fungi</taxon>
        <taxon>Dikarya</taxon>
        <taxon>Ascomycota</taxon>
        <taxon>Pezizomycotina</taxon>
        <taxon>Dothideomycetes</taxon>
        <taxon>Pleosporomycetidae</taxon>
        <taxon>Pleosporales</taxon>
        <taxon>Pleosporineae</taxon>
        <taxon>Leptosphaeriaceae</taxon>
        <taxon>Plenodomus</taxon>
    </lineage>
</organism>
<feature type="region of interest" description="Disordered" evidence="1">
    <location>
        <begin position="120"/>
        <end position="143"/>
    </location>
</feature>
<protein>
    <submittedName>
        <fullName evidence="2">Uncharacterized protein</fullName>
    </submittedName>
</protein>
<dbReference type="EMBL" id="MU006293">
    <property type="protein sequence ID" value="KAF2854371.1"/>
    <property type="molecule type" value="Genomic_DNA"/>
</dbReference>